<protein>
    <submittedName>
        <fullName evidence="3">SH3 domain-containing protein</fullName>
    </submittedName>
</protein>
<dbReference type="Proteomes" id="UP001299012">
    <property type="component" value="Unassembled WGS sequence"/>
</dbReference>
<dbReference type="Pfam" id="PF08239">
    <property type="entry name" value="SH3_3"/>
    <property type="match status" value="1"/>
</dbReference>
<accession>A0ABS9JW70</accession>
<dbReference type="RefSeq" id="WP_086701716.1">
    <property type="nucleotide sequence ID" value="NZ_JAKKZF010000429.1"/>
</dbReference>
<dbReference type="InterPro" id="IPR003646">
    <property type="entry name" value="SH3-like_bac-type"/>
</dbReference>
<keyword evidence="1" id="KW-0732">Signal</keyword>
<proteinExistence type="predicted"/>
<organism evidence="3 4">
    <name type="scientific">Streptomyces tricolor</name>
    <dbReference type="NCBI Taxonomy" id="68277"/>
    <lineage>
        <taxon>Bacteria</taxon>
        <taxon>Bacillati</taxon>
        <taxon>Actinomycetota</taxon>
        <taxon>Actinomycetes</taxon>
        <taxon>Kitasatosporales</taxon>
        <taxon>Streptomycetaceae</taxon>
        <taxon>Streptomyces</taxon>
        <taxon>Streptomyces violaceoruber group</taxon>
    </lineage>
</organism>
<comment type="caution">
    <text evidence="3">The sequence shown here is derived from an EMBL/GenBank/DDBJ whole genome shotgun (WGS) entry which is preliminary data.</text>
</comment>
<dbReference type="Gene3D" id="2.30.30.40">
    <property type="entry name" value="SH3 Domains"/>
    <property type="match status" value="1"/>
</dbReference>
<evidence type="ECO:0000256" key="1">
    <source>
        <dbReference type="SAM" id="SignalP"/>
    </source>
</evidence>
<evidence type="ECO:0000313" key="3">
    <source>
        <dbReference type="EMBL" id="MCG0069807.1"/>
    </source>
</evidence>
<keyword evidence="4" id="KW-1185">Reference proteome</keyword>
<name>A0ABS9JW70_9ACTN</name>
<reference evidence="3 4" key="1">
    <citation type="submission" date="2022-01" db="EMBL/GenBank/DDBJ databases">
        <title>Draft Genome Sequences of Seven Type Strains of the Genus Streptomyces.</title>
        <authorList>
            <person name="Aziz S."/>
            <person name="Coretto E."/>
            <person name="Chronakova A."/>
            <person name="Sproer C."/>
            <person name="Huber K."/>
            <person name="Nouioui I."/>
            <person name="Gross H."/>
        </authorList>
    </citation>
    <scope>NUCLEOTIDE SEQUENCE [LARGE SCALE GENOMIC DNA]</scope>
    <source>
        <strain evidence="3 4">DSM 41685</strain>
    </source>
</reference>
<feature type="chain" id="PRO_5046819767" evidence="1">
    <location>
        <begin position="26"/>
        <end position="124"/>
    </location>
</feature>
<sequence>MKRLILTTAAVAAVLSGTAIPQATAGTPEQPTSARADFSDCGYVVTTDAVRLRTGPGTRYTTLGLLHRGDAVYATQARRGWYRVRLMFDSGSASGTRKSSGLREGTTGWVVKRALRASVCTQLD</sequence>
<dbReference type="SMART" id="SM00287">
    <property type="entry name" value="SH3b"/>
    <property type="match status" value="1"/>
</dbReference>
<dbReference type="EMBL" id="JAKKZF010000429">
    <property type="protein sequence ID" value="MCG0069807.1"/>
    <property type="molecule type" value="Genomic_DNA"/>
</dbReference>
<evidence type="ECO:0000259" key="2">
    <source>
        <dbReference type="SMART" id="SM00287"/>
    </source>
</evidence>
<gene>
    <name evidence="3" type="ORF">L0F81_42310</name>
</gene>
<evidence type="ECO:0000313" key="4">
    <source>
        <dbReference type="Proteomes" id="UP001299012"/>
    </source>
</evidence>
<feature type="domain" description="SH3b" evidence="2">
    <location>
        <begin position="40"/>
        <end position="118"/>
    </location>
</feature>
<feature type="signal peptide" evidence="1">
    <location>
        <begin position="1"/>
        <end position="25"/>
    </location>
</feature>